<evidence type="ECO:0000256" key="1">
    <source>
        <dbReference type="SAM" id="MobiDB-lite"/>
    </source>
</evidence>
<feature type="compositionally biased region" description="Basic residues" evidence="1">
    <location>
        <begin position="1"/>
        <end position="27"/>
    </location>
</feature>
<gene>
    <name evidence="2" type="ORF">BXZ70DRAFT_924030</name>
</gene>
<keyword evidence="3" id="KW-1185">Reference proteome</keyword>
<feature type="region of interest" description="Disordered" evidence="1">
    <location>
        <begin position="192"/>
        <end position="217"/>
    </location>
</feature>
<name>A0A8K0UU23_9AGAR</name>
<dbReference type="EMBL" id="JAEVFJ010000006">
    <property type="protein sequence ID" value="KAH8104021.1"/>
    <property type="molecule type" value="Genomic_DNA"/>
</dbReference>
<protein>
    <submittedName>
        <fullName evidence="2">Uncharacterized protein</fullName>
    </submittedName>
</protein>
<sequence length="345" mass="36518">MEVHGQRTKKRTRRGGKSSPQARRKRREERAAASQRAAPVPDPEEPRPTDPIPTPSPIVTPTTIAVTAALTPVPAPEPQPVVAPQDVVTAVQHLEDSQLGPTEATATQEVAPTATETQVAVVPTQVPDVPPPAIVATEIIVTTPVIDAQPATQVPTPPASAIVTTEAQGGPYAMVKPVASLAVPKPKIRFSTVVERPSRPSRPNRPEPPKRSTAFQPEVSLVQVPEPVDVKVFPPTATSSATQLPRTHQRAMATKAPYQASTAYRNWLVKTAAPEPKPKYYVRTLGKFVKGEGSRPSATDFPCADFVDSRTIRARGGRSGGGAAGQGLATASTVQRDAQDGFGCL</sequence>
<evidence type="ECO:0000313" key="2">
    <source>
        <dbReference type="EMBL" id="KAH8104021.1"/>
    </source>
</evidence>
<accession>A0A8K0UU23</accession>
<reference evidence="2" key="1">
    <citation type="journal article" date="2021" name="New Phytol.">
        <title>Evolutionary innovations through gain and loss of genes in the ectomycorrhizal Boletales.</title>
        <authorList>
            <person name="Wu G."/>
            <person name="Miyauchi S."/>
            <person name="Morin E."/>
            <person name="Kuo A."/>
            <person name="Drula E."/>
            <person name="Varga T."/>
            <person name="Kohler A."/>
            <person name="Feng B."/>
            <person name="Cao Y."/>
            <person name="Lipzen A."/>
            <person name="Daum C."/>
            <person name="Hundley H."/>
            <person name="Pangilinan J."/>
            <person name="Johnson J."/>
            <person name="Barry K."/>
            <person name="LaButti K."/>
            <person name="Ng V."/>
            <person name="Ahrendt S."/>
            <person name="Min B."/>
            <person name="Choi I.G."/>
            <person name="Park H."/>
            <person name="Plett J.M."/>
            <person name="Magnuson J."/>
            <person name="Spatafora J.W."/>
            <person name="Nagy L.G."/>
            <person name="Henrissat B."/>
            <person name="Grigoriev I.V."/>
            <person name="Yang Z.L."/>
            <person name="Xu J."/>
            <person name="Martin F.M."/>
        </authorList>
    </citation>
    <scope>NUCLEOTIDE SEQUENCE</scope>
    <source>
        <strain evidence="2">KKN 215</strain>
    </source>
</reference>
<feature type="non-terminal residue" evidence="2">
    <location>
        <position position="1"/>
    </location>
</feature>
<proteinExistence type="predicted"/>
<feature type="region of interest" description="Disordered" evidence="1">
    <location>
        <begin position="1"/>
        <end position="60"/>
    </location>
</feature>
<comment type="caution">
    <text evidence="2">The sequence shown here is derived from an EMBL/GenBank/DDBJ whole genome shotgun (WGS) entry which is preliminary data.</text>
</comment>
<dbReference type="AlphaFoldDB" id="A0A8K0UU23"/>
<organism evidence="2 3">
    <name type="scientific">Cristinia sonorae</name>
    <dbReference type="NCBI Taxonomy" id="1940300"/>
    <lineage>
        <taxon>Eukaryota</taxon>
        <taxon>Fungi</taxon>
        <taxon>Dikarya</taxon>
        <taxon>Basidiomycota</taxon>
        <taxon>Agaricomycotina</taxon>
        <taxon>Agaricomycetes</taxon>
        <taxon>Agaricomycetidae</taxon>
        <taxon>Agaricales</taxon>
        <taxon>Pleurotineae</taxon>
        <taxon>Stephanosporaceae</taxon>
        <taxon>Cristinia</taxon>
    </lineage>
</organism>
<feature type="compositionally biased region" description="Pro residues" evidence="1">
    <location>
        <begin position="49"/>
        <end position="58"/>
    </location>
</feature>
<dbReference type="Proteomes" id="UP000813824">
    <property type="component" value="Unassembled WGS sequence"/>
</dbReference>
<feature type="non-terminal residue" evidence="2">
    <location>
        <position position="345"/>
    </location>
</feature>
<evidence type="ECO:0000313" key="3">
    <source>
        <dbReference type="Proteomes" id="UP000813824"/>
    </source>
</evidence>